<evidence type="ECO:0000313" key="5">
    <source>
        <dbReference type="Proteomes" id="UP000431401"/>
    </source>
</evidence>
<keyword evidence="2" id="KW-1015">Disulfide bond</keyword>
<organism evidence="4 5">
    <name type="scientific">Nocardia aurantia</name>
    <dbReference type="NCBI Taxonomy" id="2585199"/>
    <lineage>
        <taxon>Bacteria</taxon>
        <taxon>Bacillati</taxon>
        <taxon>Actinomycetota</taxon>
        <taxon>Actinomycetes</taxon>
        <taxon>Mycobacteriales</taxon>
        <taxon>Nocardiaceae</taxon>
        <taxon>Nocardia</taxon>
    </lineage>
</organism>
<dbReference type="PANTHER" id="PTHR37981">
    <property type="entry name" value="LIPASE 2"/>
    <property type="match status" value="1"/>
</dbReference>
<dbReference type="GO" id="GO:0016788">
    <property type="term" value="F:hydrolase activity, acting on ester bonds"/>
    <property type="evidence" value="ECO:0007669"/>
    <property type="project" value="InterPro"/>
</dbReference>
<dbReference type="InterPro" id="IPR036514">
    <property type="entry name" value="SGNH_hydro_sf"/>
</dbReference>
<feature type="active site" description="Nucleophile" evidence="1">
    <location>
        <position position="77"/>
    </location>
</feature>
<dbReference type="Proteomes" id="UP000431401">
    <property type="component" value="Unassembled WGS sequence"/>
</dbReference>
<feature type="domain" description="SGNH hydrolase-type esterase" evidence="3">
    <location>
        <begin position="73"/>
        <end position="312"/>
    </location>
</feature>
<dbReference type="PANTHER" id="PTHR37981:SF1">
    <property type="entry name" value="SGNH HYDROLASE-TYPE ESTERASE DOMAIN-CONTAINING PROTEIN"/>
    <property type="match status" value="1"/>
</dbReference>
<dbReference type="Pfam" id="PF13472">
    <property type="entry name" value="Lipase_GDSL_2"/>
    <property type="match status" value="1"/>
</dbReference>
<comment type="caution">
    <text evidence="4">The sequence shown here is derived from an EMBL/GenBank/DDBJ whole genome shotgun (WGS) entry which is preliminary data.</text>
</comment>
<protein>
    <recommendedName>
        <fullName evidence="3">SGNH hydrolase-type esterase domain-containing protein</fullName>
    </recommendedName>
</protein>
<proteinExistence type="predicted"/>
<dbReference type="InterPro" id="IPR037460">
    <property type="entry name" value="SEST-like"/>
</dbReference>
<dbReference type="GO" id="GO:0006629">
    <property type="term" value="P:lipid metabolic process"/>
    <property type="evidence" value="ECO:0007669"/>
    <property type="project" value="TreeGrafter"/>
</dbReference>
<evidence type="ECO:0000256" key="1">
    <source>
        <dbReference type="PIRSR" id="PIRSR637460-1"/>
    </source>
</evidence>
<dbReference type="Gene3D" id="3.40.50.1110">
    <property type="entry name" value="SGNH hydrolase"/>
    <property type="match status" value="1"/>
</dbReference>
<dbReference type="EMBL" id="WEGI01000016">
    <property type="protein sequence ID" value="MQY30943.1"/>
    <property type="molecule type" value="Genomic_DNA"/>
</dbReference>
<keyword evidence="5" id="KW-1185">Reference proteome</keyword>
<feature type="disulfide bond" evidence="2">
    <location>
        <begin position="93"/>
        <end position="118"/>
    </location>
</feature>
<evidence type="ECO:0000313" key="4">
    <source>
        <dbReference type="EMBL" id="MQY30943.1"/>
    </source>
</evidence>
<evidence type="ECO:0000256" key="2">
    <source>
        <dbReference type="PIRSR" id="PIRSR637460-2"/>
    </source>
</evidence>
<gene>
    <name evidence="4" type="ORF">NRB56_65480</name>
</gene>
<sequence length="329" mass="34672">MADDRDQQPIERRAAPREIRTEQGTVMMKSVAAQWHSSRIGAALLATGLGVGAVLSGPAPHSAASADDKVYVAMGDSFAAGAGIAPIVSSVLCSRSRIDYAGLIARQLEIGTFRDVTCGGAEVIHLTTPQAGLGGETVAPQYDALDEATTLVTVGIGGNDIGLERLALDCYNVMRVPAYSCAAASRADGHDVYADKIAGFGETYARIIADIRERSPRAEIAMVGYPTIFRPGGCPDQVPMPPADADYIEARVEQLDTVMRDAANAHGARYVDLLESTRGHDICAAPDDQWVSKLVPDIAGEPPLHPNAASHANSAKQIVKALADMSPRQ</sequence>
<dbReference type="InterPro" id="IPR013830">
    <property type="entry name" value="SGNH_hydro"/>
</dbReference>
<feature type="disulfide bond" evidence="2">
    <location>
        <begin position="170"/>
        <end position="181"/>
    </location>
</feature>
<dbReference type="AlphaFoldDB" id="A0A7K0DYR0"/>
<dbReference type="SUPFAM" id="SSF52266">
    <property type="entry name" value="SGNH hydrolase"/>
    <property type="match status" value="1"/>
</dbReference>
<feature type="active site" evidence="1">
    <location>
        <position position="305"/>
    </location>
</feature>
<reference evidence="4 5" key="1">
    <citation type="submission" date="2019-10" db="EMBL/GenBank/DDBJ databases">
        <title>Nocardia macrotermitis sp. nov. and Nocardia aurantia sp. nov., isolated from the gut of fungus growing-termite Macrotermes natalensis.</title>
        <authorList>
            <person name="Benndorf R."/>
            <person name="Schwitalla J."/>
            <person name="Martin K."/>
            <person name="De Beer W."/>
            <person name="Kaster A.-K."/>
            <person name="Vollmers J."/>
            <person name="Poulsen M."/>
            <person name="Beemelmanns C."/>
        </authorList>
    </citation>
    <scope>NUCLEOTIDE SEQUENCE [LARGE SCALE GENOMIC DNA]</scope>
    <source>
        <strain evidence="4 5">RB56</strain>
    </source>
</reference>
<accession>A0A7K0DYR0</accession>
<name>A0A7K0DYR0_9NOCA</name>
<dbReference type="CDD" id="cd01823">
    <property type="entry name" value="SEST_like"/>
    <property type="match status" value="1"/>
</dbReference>
<evidence type="ECO:0000259" key="3">
    <source>
        <dbReference type="Pfam" id="PF13472"/>
    </source>
</evidence>